<sequence>MMESFLKPDGIQIIGTQRSGSNLLRVILDQSQQIASPHPPHILVTFVPLLDLYGFLTEQKYKTLINDVVNYVKANPVPWDGVALDEAWIFENSQTYSLFEINRLVYETAAIAKKAKYWCCKSMANVHYAAELEKHSPNLKYIYLYRDGRDVALSFKKAIVGEKHIYHLAKQWFKDQSACIALAKKTNTDRFFSLNYEELIANPAKVIQSLCKFLGIDYSAKMLDFHNSKESQATANAGEMWENLAKPIIKDNTGKYRKALSEEEISIFECINAQTLTSLGYALDDPENQVKSISAEEIEGYNLENDLLKKNILLNARQSDLDNRGPQLEILKKIKTHQVIAGV</sequence>
<evidence type="ECO:0000256" key="1">
    <source>
        <dbReference type="ARBA" id="ARBA00022679"/>
    </source>
</evidence>
<protein>
    <submittedName>
        <fullName evidence="2">Sulfotransferase</fullName>
    </submittedName>
</protein>
<organism evidence="2 3">
    <name type="scientific">Pedobacter roseus</name>
    <dbReference type="NCBI Taxonomy" id="336820"/>
    <lineage>
        <taxon>Bacteria</taxon>
        <taxon>Pseudomonadati</taxon>
        <taxon>Bacteroidota</taxon>
        <taxon>Sphingobacteriia</taxon>
        <taxon>Sphingobacteriales</taxon>
        <taxon>Sphingobacteriaceae</taxon>
        <taxon>Pedobacter</taxon>
    </lineage>
</organism>
<dbReference type="InterPro" id="IPR026634">
    <property type="entry name" value="TPST-like"/>
</dbReference>
<dbReference type="Proteomes" id="UP000515806">
    <property type="component" value="Chromosome"/>
</dbReference>
<evidence type="ECO:0000313" key="3">
    <source>
        <dbReference type="Proteomes" id="UP000515806"/>
    </source>
</evidence>
<name>A0A7G9QCK0_9SPHI</name>
<dbReference type="GO" id="GO:0008476">
    <property type="term" value="F:protein-tyrosine sulfotransferase activity"/>
    <property type="evidence" value="ECO:0007669"/>
    <property type="project" value="InterPro"/>
</dbReference>
<dbReference type="EMBL" id="CP060723">
    <property type="protein sequence ID" value="QNN41075.1"/>
    <property type="molecule type" value="Genomic_DNA"/>
</dbReference>
<dbReference type="SUPFAM" id="SSF52540">
    <property type="entry name" value="P-loop containing nucleoside triphosphate hydrolases"/>
    <property type="match status" value="1"/>
</dbReference>
<proteinExistence type="predicted"/>
<evidence type="ECO:0000313" key="2">
    <source>
        <dbReference type="EMBL" id="QNN41075.1"/>
    </source>
</evidence>
<dbReference type="Pfam" id="PF13469">
    <property type="entry name" value="Sulfotransfer_3"/>
    <property type="match status" value="1"/>
</dbReference>
<keyword evidence="1 2" id="KW-0808">Transferase</keyword>
<dbReference type="PANTHER" id="PTHR12788">
    <property type="entry name" value="PROTEIN-TYROSINE SULFOTRANSFERASE 2"/>
    <property type="match status" value="1"/>
</dbReference>
<dbReference type="AlphaFoldDB" id="A0A7G9QCK0"/>
<dbReference type="InterPro" id="IPR027417">
    <property type="entry name" value="P-loop_NTPase"/>
</dbReference>
<dbReference type="Gene3D" id="3.40.50.300">
    <property type="entry name" value="P-loop containing nucleotide triphosphate hydrolases"/>
    <property type="match status" value="1"/>
</dbReference>
<dbReference type="PANTHER" id="PTHR12788:SF10">
    <property type="entry name" value="PROTEIN-TYROSINE SULFOTRANSFERASE"/>
    <property type="match status" value="1"/>
</dbReference>
<dbReference type="RefSeq" id="WP_187591722.1">
    <property type="nucleotide sequence ID" value="NZ_CP060723.1"/>
</dbReference>
<gene>
    <name evidence="2" type="ORF">H9L23_18395</name>
</gene>
<reference evidence="2 3" key="1">
    <citation type="submission" date="2020-08" db="EMBL/GenBank/DDBJ databases">
        <title>Genome sequence of Pedobacter roseus KACC 11594T.</title>
        <authorList>
            <person name="Hyun D.-W."/>
            <person name="Bae J.-W."/>
        </authorList>
    </citation>
    <scope>NUCLEOTIDE SEQUENCE [LARGE SCALE GENOMIC DNA]</scope>
    <source>
        <strain evidence="2 3">KACC 11594</strain>
    </source>
</reference>
<keyword evidence="3" id="KW-1185">Reference proteome</keyword>
<dbReference type="KEGG" id="proe:H9L23_18395"/>
<accession>A0A7G9QCK0</accession>